<reference evidence="1" key="1">
    <citation type="submission" date="2019-03" db="EMBL/GenBank/DDBJ databases">
        <authorList>
            <person name="Hao L."/>
        </authorList>
    </citation>
    <scope>NUCLEOTIDE SEQUENCE</scope>
</reference>
<dbReference type="AlphaFoldDB" id="A0A485M3Y2"/>
<protein>
    <submittedName>
        <fullName evidence="1">Uncharacterized protein</fullName>
    </submittedName>
</protein>
<gene>
    <name evidence="1" type="ORF">SCFA_590001</name>
</gene>
<accession>A0A485M3Y2</accession>
<sequence>MLPKALLLQKWFGMMNAYCWIAQKSQEMKKALFPSRHGETGTSVSEMYYFSRFRWAAFFRGAGWTVERYCTNRLFYIEYGLFDPTLSIPAHQRLASCWEAPAMSSS</sequence>
<dbReference type="EMBL" id="CAADRM010000124">
    <property type="protein sequence ID" value="VFU16891.1"/>
    <property type="molecule type" value="Genomic_DNA"/>
</dbReference>
<organism evidence="1">
    <name type="scientific">anaerobic digester metagenome</name>
    <dbReference type="NCBI Taxonomy" id="1263854"/>
    <lineage>
        <taxon>unclassified sequences</taxon>
        <taxon>metagenomes</taxon>
        <taxon>ecological metagenomes</taxon>
    </lineage>
</organism>
<name>A0A485M3Y2_9ZZZZ</name>
<proteinExistence type="predicted"/>
<evidence type="ECO:0000313" key="1">
    <source>
        <dbReference type="EMBL" id="VFU16891.1"/>
    </source>
</evidence>